<dbReference type="AlphaFoldDB" id="A0A8S1RNM4"/>
<evidence type="ECO:0000313" key="2">
    <source>
        <dbReference type="Proteomes" id="UP000692954"/>
    </source>
</evidence>
<sequence length="60" mass="6829">MLESTKYLKMSFHLFLKLLIPSVQHNKCLSIIVKDKSSHLPNINSQFQSNLTKGDAQEAI</sequence>
<name>A0A8S1RNM4_9CILI</name>
<proteinExistence type="predicted"/>
<organism evidence="1 2">
    <name type="scientific">Paramecium sonneborni</name>
    <dbReference type="NCBI Taxonomy" id="65129"/>
    <lineage>
        <taxon>Eukaryota</taxon>
        <taxon>Sar</taxon>
        <taxon>Alveolata</taxon>
        <taxon>Ciliophora</taxon>
        <taxon>Intramacronucleata</taxon>
        <taxon>Oligohymenophorea</taxon>
        <taxon>Peniculida</taxon>
        <taxon>Parameciidae</taxon>
        <taxon>Paramecium</taxon>
    </lineage>
</organism>
<gene>
    <name evidence="1" type="ORF">PSON_ATCC_30995.1.T1940032</name>
</gene>
<dbReference type="EMBL" id="CAJJDN010000194">
    <property type="protein sequence ID" value="CAD8128720.1"/>
    <property type="molecule type" value="Genomic_DNA"/>
</dbReference>
<reference evidence="1" key="1">
    <citation type="submission" date="2021-01" db="EMBL/GenBank/DDBJ databases">
        <authorList>
            <consortium name="Genoscope - CEA"/>
            <person name="William W."/>
        </authorList>
    </citation>
    <scope>NUCLEOTIDE SEQUENCE</scope>
</reference>
<evidence type="ECO:0000313" key="1">
    <source>
        <dbReference type="EMBL" id="CAD8128720.1"/>
    </source>
</evidence>
<comment type="caution">
    <text evidence="1">The sequence shown here is derived from an EMBL/GenBank/DDBJ whole genome shotgun (WGS) entry which is preliminary data.</text>
</comment>
<dbReference type="Proteomes" id="UP000692954">
    <property type="component" value="Unassembled WGS sequence"/>
</dbReference>
<accession>A0A8S1RNM4</accession>
<protein>
    <submittedName>
        <fullName evidence="1">Uncharacterized protein</fullName>
    </submittedName>
</protein>
<keyword evidence="2" id="KW-1185">Reference proteome</keyword>